<evidence type="ECO:0000313" key="3">
    <source>
        <dbReference type="Proteomes" id="UP001498476"/>
    </source>
</evidence>
<organism evidence="2 3">
    <name type="scientific">Neonectria punicea</name>
    <dbReference type="NCBI Taxonomy" id="979145"/>
    <lineage>
        <taxon>Eukaryota</taxon>
        <taxon>Fungi</taxon>
        <taxon>Dikarya</taxon>
        <taxon>Ascomycota</taxon>
        <taxon>Pezizomycotina</taxon>
        <taxon>Sordariomycetes</taxon>
        <taxon>Hypocreomycetidae</taxon>
        <taxon>Hypocreales</taxon>
        <taxon>Nectriaceae</taxon>
        <taxon>Neonectria</taxon>
    </lineage>
</organism>
<feature type="region of interest" description="Disordered" evidence="1">
    <location>
        <begin position="360"/>
        <end position="436"/>
    </location>
</feature>
<proteinExistence type="predicted"/>
<sequence>MCLTAVAHFTLCETRRPAVIHLGYDQTVYQPYEEPRKCHHGKDAKPSQCVSHGSCCHLLMWQMCFSKGVASACRGWQAYHLVFRPNDKRFIIRKLGDPMKPSDKLRTSDPKLEGLCKLRRDFFGTGAQIVDLALHANRLVDEMWKDDCSLGKYRDLLKGLKETFKLWQKSCYDLDKLQREWEKWNSRGQMEQSPPRQRRFDKMSHFVQPIQSMDAQCRWPGTSLDKLPLSINGPSIKDVLDAAQRWMNEKFPRDSSKSNGRPPNPIELCGKGQPPPVFATSIHWNSPRTRHMSESPSPCTVLRAPAELLPPLPWDTPEDVFPTSHAELGPEETLVVSAPCLTREDDQVPFLSKVPCLGEVSKGKKPTRAKKETMEKKTITAKKTTTRKKVTKTKKMTKTKKETESKETQGKKRKHTHNNSEDEGPAPKVQRKTPEL</sequence>
<feature type="compositionally biased region" description="Basic and acidic residues" evidence="1">
    <location>
        <begin position="369"/>
        <end position="378"/>
    </location>
</feature>
<evidence type="ECO:0000256" key="1">
    <source>
        <dbReference type="SAM" id="MobiDB-lite"/>
    </source>
</evidence>
<comment type="caution">
    <text evidence="2">The sequence shown here is derived from an EMBL/GenBank/DDBJ whole genome shotgun (WGS) entry which is preliminary data.</text>
</comment>
<reference evidence="2 3" key="1">
    <citation type="journal article" date="2025" name="Microbiol. Resour. Announc.">
        <title>Draft genome sequences for Neonectria magnoliae and Neonectria punicea, canker pathogens of Liriodendron tulipifera and Acer saccharum in West Virginia.</title>
        <authorList>
            <person name="Petronek H.M."/>
            <person name="Kasson M.T."/>
            <person name="Metheny A.M."/>
            <person name="Stauder C.M."/>
            <person name="Lovett B."/>
            <person name="Lynch S.C."/>
            <person name="Garnas J.R."/>
            <person name="Kasson L.R."/>
            <person name="Stajich J.E."/>
        </authorList>
    </citation>
    <scope>NUCLEOTIDE SEQUENCE [LARGE SCALE GENOMIC DNA]</scope>
    <source>
        <strain evidence="2 3">NRRL 64653</strain>
    </source>
</reference>
<evidence type="ECO:0000313" key="2">
    <source>
        <dbReference type="EMBL" id="KAK7409620.1"/>
    </source>
</evidence>
<accession>A0ABR1GVW7</accession>
<name>A0ABR1GVW7_9HYPO</name>
<dbReference type="EMBL" id="JAZAVJ010000145">
    <property type="protein sequence ID" value="KAK7409620.1"/>
    <property type="molecule type" value="Genomic_DNA"/>
</dbReference>
<gene>
    <name evidence="2" type="ORF">QQX98_008215</name>
</gene>
<protein>
    <submittedName>
        <fullName evidence="2">Uncharacterized protein</fullName>
    </submittedName>
</protein>
<keyword evidence="3" id="KW-1185">Reference proteome</keyword>
<feature type="compositionally biased region" description="Basic residues" evidence="1">
    <location>
        <begin position="384"/>
        <end position="398"/>
    </location>
</feature>
<dbReference type="Proteomes" id="UP001498476">
    <property type="component" value="Unassembled WGS sequence"/>
</dbReference>
<feature type="region of interest" description="Disordered" evidence="1">
    <location>
        <begin position="250"/>
        <end position="273"/>
    </location>
</feature>
<feature type="compositionally biased region" description="Basic and acidic residues" evidence="1">
    <location>
        <begin position="399"/>
        <end position="410"/>
    </location>
</feature>